<evidence type="ECO:0000256" key="1">
    <source>
        <dbReference type="ARBA" id="ARBA00004903"/>
    </source>
</evidence>
<dbReference type="PROSITE" id="PS51330">
    <property type="entry name" value="DHFR_2"/>
    <property type="match status" value="1"/>
</dbReference>
<dbReference type="Gene3D" id="3.40.430.10">
    <property type="entry name" value="Dihydrofolate Reductase, subunit A"/>
    <property type="match status" value="1"/>
</dbReference>
<evidence type="ECO:0000256" key="3">
    <source>
        <dbReference type="ARBA" id="ARBA00012856"/>
    </source>
</evidence>
<accession>A0A2I1M4R6</accession>
<dbReference type="Proteomes" id="UP000242263">
    <property type="component" value="Unassembled WGS sequence"/>
</dbReference>
<evidence type="ECO:0000256" key="5">
    <source>
        <dbReference type="ARBA" id="ARBA00022857"/>
    </source>
</evidence>
<dbReference type="InterPro" id="IPR001796">
    <property type="entry name" value="DHFR_dom"/>
</dbReference>
<protein>
    <recommendedName>
        <fullName evidence="3">dihydrofolate reductase</fullName>
        <ecNumber evidence="3">1.5.1.3</ecNumber>
    </recommendedName>
</protein>
<comment type="caution">
    <text evidence="9">The sequence shown here is derived from an EMBL/GenBank/DDBJ whole genome shotgun (WGS) entry which is preliminary data.</text>
</comment>
<dbReference type="InterPro" id="IPR024072">
    <property type="entry name" value="DHFR-like_dom_sf"/>
</dbReference>
<dbReference type="GO" id="GO:0046654">
    <property type="term" value="P:tetrahydrofolate biosynthetic process"/>
    <property type="evidence" value="ECO:0007669"/>
    <property type="project" value="UniProtKB-UniPathway"/>
</dbReference>
<dbReference type="InterPro" id="IPR012259">
    <property type="entry name" value="DHFR"/>
</dbReference>
<dbReference type="PANTHER" id="PTHR48069:SF3">
    <property type="entry name" value="DIHYDROFOLATE REDUCTASE"/>
    <property type="match status" value="1"/>
</dbReference>
<dbReference type="GO" id="GO:0006730">
    <property type="term" value="P:one-carbon metabolic process"/>
    <property type="evidence" value="ECO:0007669"/>
    <property type="project" value="UniProtKB-KW"/>
</dbReference>
<gene>
    <name evidence="9" type="ORF">CYJ32_06315</name>
</gene>
<evidence type="ECO:0000259" key="8">
    <source>
        <dbReference type="PROSITE" id="PS51330"/>
    </source>
</evidence>
<comment type="similarity">
    <text evidence="2 7">Belongs to the dihydrofolate reductase family.</text>
</comment>
<dbReference type="GO" id="GO:0046452">
    <property type="term" value="P:dihydrofolate metabolic process"/>
    <property type="evidence" value="ECO:0007669"/>
    <property type="project" value="TreeGrafter"/>
</dbReference>
<dbReference type="Pfam" id="PF00186">
    <property type="entry name" value="DHFR_1"/>
    <property type="match status" value="1"/>
</dbReference>
<dbReference type="PANTHER" id="PTHR48069">
    <property type="entry name" value="DIHYDROFOLATE REDUCTASE"/>
    <property type="match status" value="1"/>
</dbReference>
<dbReference type="SUPFAM" id="SSF53597">
    <property type="entry name" value="Dihydrofolate reductase-like"/>
    <property type="match status" value="1"/>
</dbReference>
<dbReference type="InterPro" id="IPR017925">
    <property type="entry name" value="DHFR_CS"/>
</dbReference>
<dbReference type="AlphaFoldDB" id="A0A2I1M4R6"/>
<reference evidence="9 10" key="1">
    <citation type="submission" date="2017-12" db="EMBL/GenBank/DDBJ databases">
        <title>Phylogenetic diversity of female urinary microbiome.</title>
        <authorList>
            <person name="Thomas-White K."/>
            <person name="Wolfe A.J."/>
        </authorList>
    </citation>
    <scope>NUCLEOTIDE SEQUENCE [LARGE SCALE GENOMIC DNA]</scope>
    <source>
        <strain evidence="9 10">UMB0064</strain>
    </source>
</reference>
<keyword evidence="6" id="KW-0560">Oxidoreductase</keyword>
<feature type="domain" description="DHFR" evidence="8">
    <location>
        <begin position="47"/>
        <end position="231"/>
    </location>
</feature>
<dbReference type="RefSeq" id="WP_021617638.1">
    <property type="nucleotide sequence ID" value="NZ_JASODL010000003.1"/>
</dbReference>
<evidence type="ECO:0000256" key="4">
    <source>
        <dbReference type="ARBA" id="ARBA00022563"/>
    </source>
</evidence>
<evidence type="ECO:0000313" key="10">
    <source>
        <dbReference type="Proteomes" id="UP000242263"/>
    </source>
</evidence>
<evidence type="ECO:0000256" key="7">
    <source>
        <dbReference type="RuleBase" id="RU004474"/>
    </source>
</evidence>
<name>A0A2I1M4R6_9BIFI</name>
<proteinExistence type="inferred from homology"/>
<dbReference type="EC" id="1.5.1.3" evidence="3"/>
<dbReference type="UniPathway" id="UPA00077">
    <property type="reaction ID" value="UER00158"/>
</dbReference>
<keyword evidence="5" id="KW-0521">NADP</keyword>
<evidence type="ECO:0000313" key="9">
    <source>
        <dbReference type="EMBL" id="PKZ15099.1"/>
    </source>
</evidence>
<comment type="pathway">
    <text evidence="1">Cofactor biosynthesis; tetrahydrofolate biosynthesis; 5,6,7,8-tetrahydrofolate from 7,8-dihydrofolate: step 1/1.</text>
</comment>
<dbReference type="GO" id="GO:0004146">
    <property type="term" value="F:dihydrofolate reductase activity"/>
    <property type="evidence" value="ECO:0007669"/>
    <property type="project" value="UniProtKB-EC"/>
</dbReference>
<evidence type="ECO:0000256" key="6">
    <source>
        <dbReference type="ARBA" id="ARBA00023002"/>
    </source>
</evidence>
<dbReference type="PROSITE" id="PS00075">
    <property type="entry name" value="DHFR_1"/>
    <property type="match status" value="1"/>
</dbReference>
<dbReference type="GO" id="GO:0050661">
    <property type="term" value="F:NADP binding"/>
    <property type="evidence" value="ECO:0007669"/>
    <property type="project" value="InterPro"/>
</dbReference>
<sequence length="232" mass="26439">MEHDSSRSGYHQPQPASAGHNFRRFLEEADEWNGENIDDSMDSARPHIKLIWAQAYNLQGKPGAIGFHGTMPWHLREDMKYFKERTILHPVIMGRKTWESLPENFRPLSNRDNYVVSSNPSFVAPGATVVQNLETAIELATQPPIPDDGVRRDEVWIIGGARMYEQSLNIADEVYITDIDLAVEADAYAPDVETGWRHSVWSEEIIQDWTAPADSSSAIKGYRFRVLKRTQD</sequence>
<evidence type="ECO:0000256" key="2">
    <source>
        <dbReference type="ARBA" id="ARBA00009539"/>
    </source>
</evidence>
<dbReference type="PRINTS" id="PR00070">
    <property type="entry name" value="DHFR"/>
</dbReference>
<dbReference type="GeneID" id="35868775"/>
<dbReference type="CDD" id="cd00209">
    <property type="entry name" value="DHFR"/>
    <property type="match status" value="1"/>
</dbReference>
<organism evidence="9 10">
    <name type="scientific">Alloscardovia omnicolens</name>
    <dbReference type="NCBI Taxonomy" id="419015"/>
    <lineage>
        <taxon>Bacteria</taxon>
        <taxon>Bacillati</taxon>
        <taxon>Actinomycetota</taxon>
        <taxon>Actinomycetes</taxon>
        <taxon>Bifidobacteriales</taxon>
        <taxon>Bifidobacteriaceae</taxon>
        <taxon>Alloscardovia</taxon>
    </lineage>
</organism>
<keyword evidence="4" id="KW-0554">One-carbon metabolism</keyword>
<dbReference type="EMBL" id="PKGU01000003">
    <property type="protein sequence ID" value="PKZ15099.1"/>
    <property type="molecule type" value="Genomic_DNA"/>
</dbReference>
<dbReference type="GO" id="GO:0046655">
    <property type="term" value="P:folic acid metabolic process"/>
    <property type="evidence" value="ECO:0007669"/>
    <property type="project" value="TreeGrafter"/>
</dbReference>